<dbReference type="CDD" id="cd06089">
    <property type="entry name" value="KOW_RPL26"/>
    <property type="match status" value="1"/>
</dbReference>
<organism evidence="7 8">
    <name type="scientific">Candidatus Odyssella acanthamoebae</name>
    <dbReference type="NCBI Taxonomy" id="91604"/>
    <lineage>
        <taxon>Bacteria</taxon>
        <taxon>Pseudomonadati</taxon>
        <taxon>Pseudomonadota</taxon>
        <taxon>Alphaproteobacteria</taxon>
        <taxon>Holosporales</taxon>
        <taxon>Candidatus Paracaedibacteraceae</taxon>
        <taxon>Candidatus Odyssella</taxon>
    </lineage>
</organism>
<dbReference type="InterPro" id="IPR014722">
    <property type="entry name" value="Rib_uL2_dom2"/>
</dbReference>
<dbReference type="SMART" id="SM00739">
    <property type="entry name" value="KOW"/>
    <property type="match status" value="1"/>
</dbReference>
<dbReference type="HOGENOM" id="CLU_093315_2_0_5"/>
<name>A0A077AWE1_9PROT</name>
<comment type="subunit">
    <text evidence="5">Part of the 50S ribosomal subunit.</text>
</comment>
<dbReference type="GO" id="GO:0019843">
    <property type="term" value="F:rRNA binding"/>
    <property type="evidence" value="ECO:0007669"/>
    <property type="project" value="UniProtKB-UniRule"/>
</dbReference>
<evidence type="ECO:0000256" key="5">
    <source>
        <dbReference type="HAMAP-Rule" id="MF_01326"/>
    </source>
</evidence>
<dbReference type="InterPro" id="IPR057264">
    <property type="entry name" value="Ribosomal_uL24_C"/>
</dbReference>
<comment type="function">
    <text evidence="5">One of two assembly initiator proteins, it binds directly to the 5'-end of the 23S rRNA, where it nucleates assembly of the 50S subunit.</text>
</comment>
<dbReference type="InterPro" id="IPR008991">
    <property type="entry name" value="Translation_prot_SH3-like_sf"/>
</dbReference>
<evidence type="ECO:0000256" key="3">
    <source>
        <dbReference type="ARBA" id="ARBA00023274"/>
    </source>
</evidence>
<feature type="domain" description="KOW" evidence="6">
    <location>
        <begin position="7"/>
        <end position="34"/>
    </location>
</feature>
<dbReference type="InterPro" id="IPR005824">
    <property type="entry name" value="KOW"/>
</dbReference>
<dbReference type="GO" id="GO:0003735">
    <property type="term" value="F:structural constituent of ribosome"/>
    <property type="evidence" value="ECO:0007669"/>
    <property type="project" value="InterPro"/>
</dbReference>
<dbReference type="GO" id="GO:0006412">
    <property type="term" value="P:translation"/>
    <property type="evidence" value="ECO:0007669"/>
    <property type="project" value="UniProtKB-UniRule"/>
</dbReference>
<comment type="similarity">
    <text evidence="1 5">Belongs to the universal ribosomal protein uL24 family.</text>
</comment>
<keyword evidence="8" id="KW-1185">Reference proteome</keyword>
<dbReference type="GO" id="GO:1990904">
    <property type="term" value="C:ribonucleoprotein complex"/>
    <property type="evidence" value="ECO:0007669"/>
    <property type="project" value="UniProtKB-KW"/>
</dbReference>
<dbReference type="InterPro" id="IPR003256">
    <property type="entry name" value="Ribosomal_uL24"/>
</dbReference>
<dbReference type="STRING" id="91604.ID47_08515"/>
<proteinExistence type="inferred from homology"/>
<dbReference type="AlphaFoldDB" id="A0A077AWE1"/>
<dbReference type="PANTHER" id="PTHR12903">
    <property type="entry name" value="MITOCHONDRIAL RIBOSOMAL PROTEIN L24"/>
    <property type="match status" value="1"/>
</dbReference>
<dbReference type="Gene3D" id="2.30.30.30">
    <property type="match status" value="1"/>
</dbReference>
<dbReference type="Proteomes" id="UP000028926">
    <property type="component" value="Chromosome"/>
</dbReference>
<evidence type="ECO:0000259" key="6">
    <source>
        <dbReference type="SMART" id="SM00739"/>
    </source>
</evidence>
<dbReference type="NCBIfam" id="TIGR01079">
    <property type="entry name" value="rplX_bact"/>
    <property type="match status" value="1"/>
</dbReference>
<dbReference type="GO" id="GO:0005840">
    <property type="term" value="C:ribosome"/>
    <property type="evidence" value="ECO:0007669"/>
    <property type="project" value="UniProtKB-KW"/>
</dbReference>
<accession>A0A077AWE1</accession>
<dbReference type="SUPFAM" id="SSF50104">
    <property type="entry name" value="Translation proteins SH3-like domain"/>
    <property type="match status" value="1"/>
</dbReference>
<dbReference type="KEGG" id="paca:ID47_08515"/>
<keyword evidence="2 5" id="KW-0689">Ribosomal protein</keyword>
<evidence type="ECO:0000313" key="8">
    <source>
        <dbReference type="Proteomes" id="UP000028926"/>
    </source>
</evidence>
<protein>
    <recommendedName>
        <fullName evidence="4 5">Large ribosomal subunit protein uL24</fullName>
    </recommendedName>
</protein>
<dbReference type="RefSeq" id="WP_038465432.1">
    <property type="nucleotide sequence ID" value="NZ_CP008941.1"/>
</dbReference>
<evidence type="ECO:0000256" key="4">
    <source>
        <dbReference type="ARBA" id="ARBA00035206"/>
    </source>
</evidence>
<dbReference type="HAMAP" id="MF_01326_B">
    <property type="entry name" value="Ribosomal_uL24_B"/>
    <property type="match status" value="1"/>
</dbReference>
<dbReference type="EMBL" id="CP008941">
    <property type="protein sequence ID" value="AIK96756.1"/>
    <property type="molecule type" value="Genomic_DNA"/>
</dbReference>
<dbReference type="OrthoDB" id="9807419at2"/>
<gene>
    <name evidence="5" type="primary">rplX</name>
    <name evidence="7" type="ORF">ID47_08515</name>
</gene>
<evidence type="ECO:0000256" key="1">
    <source>
        <dbReference type="ARBA" id="ARBA00010618"/>
    </source>
</evidence>
<evidence type="ECO:0000256" key="2">
    <source>
        <dbReference type="ARBA" id="ARBA00022980"/>
    </source>
</evidence>
<comment type="function">
    <text evidence="5">One of the proteins that surrounds the polypeptide exit tunnel on the outside of the subunit.</text>
</comment>
<reference evidence="7 8" key="1">
    <citation type="submission" date="2014-07" db="EMBL/GenBank/DDBJ databases">
        <title>Comparative genomic insights into amoeba endosymbionts belonging to the families of Holosporaceae and Candidatus Midichloriaceae within Rickettsiales.</title>
        <authorList>
            <person name="Wang Z."/>
            <person name="Wu M."/>
        </authorList>
    </citation>
    <scope>NUCLEOTIDE SEQUENCE [LARGE SCALE GENOMIC DNA]</scope>
    <source>
        <strain evidence="7">PRA3</strain>
    </source>
</reference>
<dbReference type="Pfam" id="PF17136">
    <property type="entry name" value="ribosomal_L24"/>
    <property type="match status" value="1"/>
</dbReference>
<sequence length="106" mass="11536">MTAVKLKVKKGDKVIVRTGRDKGKIGTVLKVLKEDSALIVEGVNVVKKHVKPTQYSAGGIEQKESKIHVSNVALLDPKTEQPSKVGFKIQKDGSKVRFAKKSGEII</sequence>
<evidence type="ECO:0000313" key="7">
    <source>
        <dbReference type="EMBL" id="AIK96756.1"/>
    </source>
</evidence>
<dbReference type="Pfam" id="PF00467">
    <property type="entry name" value="KOW"/>
    <property type="match status" value="1"/>
</dbReference>
<keyword evidence="3 5" id="KW-0687">Ribonucleoprotein</keyword>
<keyword evidence="5" id="KW-0694">RNA-binding</keyword>
<dbReference type="eggNOG" id="COG0198">
    <property type="taxonomic scope" value="Bacteria"/>
</dbReference>
<keyword evidence="5" id="KW-0699">rRNA-binding</keyword>
<dbReference type="InterPro" id="IPR041988">
    <property type="entry name" value="Ribosomal_uL24_KOW"/>
</dbReference>